<name>A0ABQ5YPJ1_9BURK</name>
<evidence type="ECO:0000313" key="11">
    <source>
        <dbReference type="EMBL" id="GLR25705.1"/>
    </source>
</evidence>
<sequence>MRSPSTNPLAQPPFLNLMLFRIGITMSYQVFAVAVGWHVFNITDDVLSLGWVGLAEVIPFFCAALVAGHWVDTHSRRHITLGAGVVHTLLAAAVALATHSTQSWTVAFLYTAVGVGGLARAFVRPLYQSLMGSVLPRSSFARGSAISATAFQACLMVGPAISGVLIAAFGVTTAYAVSALFAFIGLVGGYLLKYTYPVTAAKVQPALQSIREGLGFVFNHQVLLAGLSLDMFAVLFGGAVAILPAFIERVLHEDPSVLGLLRAAPAVGSTLIGFVLARFTIDRHAGKWLLASVAAFGLCIAGFGLSRSVPLAFVFLMLSGAFDGVSVIIRSTMVQLCTPDDMRGRVSAISGIFISSSNELGAFESGVSASLLGLVPSIVVGGMITLLVVAATTKLAPKLKTLHMSDLH</sequence>
<feature type="transmembrane region" description="Helical" evidence="9">
    <location>
        <begin position="20"/>
        <end position="40"/>
    </location>
</feature>
<dbReference type="PANTHER" id="PTHR23513:SF9">
    <property type="entry name" value="ENTEROBACTIN EXPORTER ENTS"/>
    <property type="match status" value="1"/>
</dbReference>
<feature type="transmembrane region" description="Helical" evidence="9">
    <location>
        <begin position="104"/>
        <end position="123"/>
    </location>
</feature>
<dbReference type="InterPro" id="IPR020846">
    <property type="entry name" value="MFS_dom"/>
</dbReference>
<dbReference type="SUPFAM" id="SSF103473">
    <property type="entry name" value="MFS general substrate transporter"/>
    <property type="match status" value="1"/>
</dbReference>
<comment type="caution">
    <text evidence="11">The sequence shown here is derived from an EMBL/GenBank/DDBJ whole genome shotgun (WGS) entry which is preliminary data.</text>
</comment>
<evidence type="ECO:0000313" key="12">
    <source>
        <dbReference type="Proteomes" id="UP001156664"/>
    </source>
</evidence>
<feature type="transmembrane region" description="Helical" evidence="9">
    <location>
        <begin position="79"/>
        <end position="98"/>
    </location>
</feature>
<feature type="transmembrane region" description="Helical" evidence="9">
    <location>
        <begin position="259"/>
        <end position="281"/>
    </location>
</feature>
<feature type="transmembrane region" description="Helical" evidence="9">
    <location>
        <begin position="144"/>
        <end position="168"/>
    </location>
</feature>
<dbReference type="Gene3D" id="1.20.1250.20">
    <property type="entry name" value="MFS general substrate transporter like domains"/>
    <property type="match status" value="1"/>
</dbReference>
<dbReference type="CDD" id="cd06173">
    <property type="entry name" value="MFS_MefA_like"/>
    <property type="match status" value="1"/>
</dbReference>
<evidence type="ECO:0000259" key="10">
    <source>
        <dbReference type="PROSITE" id="PS50850"/>
    </source>
</evidence>
<keyword evidence="2" id="KW-0813">Transport</keyword>
<protein>
    <recommendedName>
        <fullName evidence="8">Multidrug efflux pump Tap</fullName>
    </recommendedName>
</protein>
<dbReference type="Proteomes" id="UP001156664">
    <property type="component" value="Unassembled WGS sequence"/>
</dbReference>
<evidence type="ECO:0000256" key="2">
    <source>
        <dbReference type="ARBA" id="ARBA00022448"/>
    </source>
</evidence>
<evidence type="ECO:0000256" key="3">
    <source>
        <dbReference type="ARBA" id="ARBA00022475"/>
    </source>
</evidence>
<feature type="transmembrane region" description="Helical" evidence="9">
    <location>
        <begin position="288"/>
        <end position="305"/>
    </location>
</feature>
<evidence type="ECO:0000256" key="9">
    <source>
        <dbReference type="SAM" id="Phobius"/>
    </source>
</evidence>
<evidence type="ECO:0000256" key="7">
    <source>
        <dbReference type="ARBA" id="ARBA00038075"/>
    </source>
</evidence>
<keyword evidence="12" id="KW-1185">Reference proteome</keyword>
<evidence type="ECO:0000256" key="6">
    <source>
        <dbReference type="ARBA" id="ARBA00023136"/>
    </source>
</evidence>
<feature type="transmembrane region" description="Helical" evidence="9">
    <location>
        <begin position="174"/>
        <end position="192"/>
    </location>
</feature>
<feature type="transmembrane region" description="Helical" evidence="9">
    <location>
        <begin position="222"/>
        <end position="247"/>
    </location>
</feature>
<evidence type="ECO:0000256" key="5">
    <source>
        <dbReference type="ARBA" id="ARBA00022989"/>
    </source>
</evidence>
<dbReference type="InterPro" id="IPR011701">
    <property type="entry name" value="MFS"/>
</dbReference>
<accession>A0ABQ5YPJ1</accession>
<dbReference type="RefSeq" id="WP_284280135.1">
    <property type="nucleotide sequence ID" value="NZ_BSOJ01000007.1"/>
</dbReference>
<keyword evidence="3" id="KW-1003">Cell membrane</keyword>
<evidence type="ECO:0000256" key="8">
    <source>
        <dbReference type="ARBA" id="ARBA00040914"/>
    </source>
</evidence>
<keyword evidence="5 9" id="KW-1133">Transmembrane helix</keyword>
<organism evidence="11 12">
    <name type="scientific">Limnobacter litoralis</name>
    <dbReference type="NCBI Taxonomy" id="481366"/>
    <lineage>
        <taxon>Bacteria</taxon>
        <taxon>Pseudomonadati</taxon>
        <taxon>Pseudomonadota</taxon>
        <taxon>Betaproteobacteria</taxon>
        <taxon>Burkholderiales</taxon>
        <taxon>Burkholderiaceae</taxon>
        <taxon>Limnobacter</taxon>
    </lineage>
</organism>
<reference evidence="12" key="1">
    <citation type="journal article" date="2019" name="Int. J. Syst. Evol. Microbiol.">
        <title>The Global Catalogue of Microorganisms (GCM) 10K type strain sequencing project: providing services to taxonomists for standard genome sequencing and annotation.</title>
        <authorList>
            <consortium name="The Broad Institute Genomics Platform"/>
            <consortium name="The Broad Institute Genome Sequencing Center for Infectious Disease"/>
            <person name="Wu L."/>
            <person name="Ma J."/>
        </authorList>
    </citation>
    <scope>NUCLEOTIDE SEQUENCE [LARGE SCALE GENOMIC DNA]</scope>
    <source>
        <strain evidence="12">NBRC 105857</strain>
    </source>
</reference>
<comment type="subcellular location">
    <subcellularLocation>
        <location evidence="1">Cell membrane</location>
        <topology evidence="1">Multi-pass membrane protein</topology>
    </subcellularLocation>
</comment>
<keyword evidence="6 9" id="KW-0472">Membrane</keyword>
<dbReference type="PANTHER" id="PTHR23513">
    <property type="entry name" value="INTEGRAL MEMBRANE EFFLUX PROTEIN-RELATED"/>
    <property type="match status" value="1"/>
</dbReference>
<gene>
    <name evidence="11" type="primary">tetV</name>
    <name evidence="11" type="ORF">GCM10007875_07930</name>
</gene>
<comment type="similarity">
    <text evidence="7">Belongs to the major facilitator superfamily. Drug:H(+) antiporter-3 (DHA3) (TC 2.A.1.21) family.</text>
</comment>
<dbReference type="EMBL" id="BSOJ01000007">
    <property type="protein sequence ID" value="GLR25705.1"/>
    <property type="molecule type" value="Genomic_DNA"/>
</dbReference>
<dbReference type="InterPro" id="IPR036259">
    <property type="entry name" value="MFS_trans_sf"/>
</dbReference>
<evidence type="ECO:0000256" key="4">
    <source>
        <dbReference type="ARBA" id="ARBA00022692"/>
    </source>
</evidence>
<feature type="domain" description="Major facilitator superfamily (MFS) profile" evidence="10">
    <location>
        <begin position="9"/>
        <end position="400"/>
    </location>
</feature>
<feature type="transmembrane region" description="Helical" evidence="9">
    <location>
        <begin position="369"/>
        <end position="391"/>
    </location>
</feature>
<proteinExistence type="inferred from homology"/>
<keyword evidence="4 9" id="KW-0812">Transmembrane</keyword>
<evidence type="ECO:0000256" key="1">
    <source>
        <dbReference type="ARBA" id="ARBA00004651"/>
    </source>
</evidence>
<dbReference type="PROSITE" id="PS50850">
    <property type="entry name" value="MFS"/>
    <property type="match status" value="1"/>
</dbReference>
<dbReference type="Pfam" id="PF07690">
    <property type="entry name" value="MFS_1"/>
    <property type="match status" value="1"/>
</dbReference>
<feature type="transmembrane region" description="Helical" evidence="9">
    <location>
        <begin position="46"/>
        <end position="67"/>
    </location>
</feature>